<sequence>MAHSLLLFKQRLSNEVEQLRTILLWELSQSDNSYEQTLSVKLKSTPTTKWVELLQNNVYPTLSEQVTRLNKVEAALCQFEQGVYGFCADCETQISVSKLNKDPTEQRCKSCANKSAI</sequence>
<evidence type="ECO:0000256" key="2">
    <source>
        <dbReference type="ARBA" id="ARBA00022771"/>
    </source>
</evidence>
<dbReference type="PROSITE" id="PS51128">
    <property type="entry name" value="ZF_DKSA_2"/>
    <property type="match status" value="1"/>
</dbReference>
<dbReference type="GO" id="GO:0008270">
    <property type="term" value="F:zinc ion binding"/>
    <property type="evidence" value="ECO:0007669"/>
    <property type="project" value="UniProtKB-KW"/>
</dbReference>
<dbReference type="RefSeq" id="WP_091982005.1">
    <property type="nucleotide sequence ID" value="NZ_FOLO01000007.1"/>
</dbReference>
<reference evidence="6 7" key="1">
    <citation type="submission" date="2016-10" db="EMBL/GenBank/DDBJ databases">
        <authorList>
            <person name="de Groot N.N."/>
        </authorList>
    </citation>
    <scope>NUCLEOTIDE SEQUENCE [LARGE SCALE GENOMIC DNA]</scope>
    <source>
        <strain evidence="6 7">DSM 6059</strain>
    </source>
</reference>
<feature type="zinc finger region" description="dksA C4-type" evidence="4">
    <location>
        <begin position="87"/>
        <end position="111"/>
    </location>
</feature>
<dbReference type="Gene3D" id="1.20.120.910">
    <property type="entry name" value="DksA, coiled-coil domain"/>
    <property type="match status" value="1"/>
</dbReference>
<evidence type="ECO:0000259" key="5">
    <source>
        <dbReference type="Pfam" id="PF01258"/>
    </source>
</evidence>
<dbReference type="STRING" id="1123010.SAMN02745724_01320"/>
<name>A0A1I1HZM7_9GAMM</name>
<keyword evidence="2" id="KW-0863">Zinc-finger</keyword>
<evidence type="ECO:0000313" key="6">
    <source>
        <dbReference type="EMBL" id="SFC29404.1"/>
    </source>
</evidence>
<evidence type="ECO:0000256" key="4">
    <source>
        <dbReference type="PROSITE-ProRule" id="PRU00510"/>
    </source>
</evidence>
<keyword evidence="7" id="KW-1185">Reference proteome</keyword>
<feature type="domain" description="Zinc finger DksA/TraR C4-type" evidence="5">
    <location>
        <begin position="83"/>
        <end position="114"/>
    </location>
</feature>
<dbReference type="OrthoDB" id="6064855at2"/>
<proteinExistence type="predicted"/>
<dbReference type="Pfam" id="PF01258">
    <property type="entry name" value="zf-dskA_traR"/>
    <property type="match status" value="1"/>
</dbReference>
<keyword evidence="1" id="KW-0479">Metal-binding</keyword>
<evidence type="ECO:0000256" key="1">
    <source>
        <dbReference type="ARBA" id="ARBA00022723"/>
    </source>
</evidence>
<dbReference type="AlphaFoldDB" id="A0A1I1HZM7"/>
<accession>A0A1I1HZM7</accession>
<gene>
    <name evidence="6" type="ORF">SAMN02745724_01320</name>
</gene>
<keyword evidence="3" id="KW-0862">Zinc</keyword>
<protein>
    <submittedName>
        <fullName evidence="6">Transcriptional regulator, TraR/DksA family</fullName>
    </submittedName>
</protein>
<evidence type="ECO:0000313" key="7">
    <source>
        <dbReference type="Proteomes" id="UP000198862"/>
    </source>
</evidence>
<organism evidence="6 7">
    <name type="scientific">Pseudoalteromonas denitrificans DSM 6059</name>
    <dbReference type="NCBI Taxonomy" id="1123010"/>
    <lineage>
        <taxon>Bacteria</taxon>
        <taxon>Pseudomonadati</taxon>
        <taxon>Pseudomonadota</taxon>
        <taxon>Gammaproteobacteria</taxon>
        <taxon>Alteromonadales</taxon>
        <taxon>Pseudoalteromonadaceae</taxon>
        <taxon>Pseudoalteromonas</taxon>
    </lineage>
</organism>
<dbReference type="InterPro" id="IPR000962">
    <property type="entry name" value="Znf_DskA_TraR"/>
</dbReference>
<dbReference type="Proteomes" id="UP000198862">
    <property type="component" value="Unassembled WGS sequence"/>
</dbReference>
<evidence type="ECO:0000256" key="3">
    <source>
        <dbReference type="ARBA" id="ARBA00022833"/>
    </source>
</evidence>
<dbReference type="EMBL" id="FOLO01000007">
    <property type="protein sequence ID" value="SFC29404.1"/>
    <property type="molecule type" value="Genomic_DNA"/>
</dbReference>